<sequence length="68" mass="7418">MPTVSNCISCARYTIVSTYKDVLHSCKISIRRFSAAKDIDGIKASFSTSKAFLQMAVLYGCKSDGTET</sequence>
<name>A0AAV4T8Z4_CAEEX</name>
<evidence type="ECO:0000313" key="2">
    <source>
        <dbReference type="Proteomes" id="UP001054945"/>
    </source>
</evidence>
<dbReference type="Proteomes" id="UP001054945">
    <property type="component" value="Unassembled WGS sequence"/>
</dbReference>
<protein>
    <submittedName>
        <fullName evidence="1">Uncharacterized protein</fullName>
    </submittedName>
</protein>
<comment type="caution">
    <text evidence="1">The sequence shown here is derived from an EMBL/GenBank/DDBJ whole genome shotgun (WGS) entry which is preliminary data.</text>
</comment>
<dbReference type="EMBL" id="BPLR01010713">
    <property type="protein sequence ID" value="GIY41387.1"/>
    <property type="molecule type" value="Genomic_DNA"/>
</dbReference>
<evidence type="ECO:0000313" key="1">
    <source>
        <dbReference type="EMBL" id="GIY41387.1"/>
    </source>
</evidence>
<gene>
    <name evidence="1" type="ORF">CEXT_315891</name>
</gene>
<dbReference type="AlphaFoldDB" id="A0AAV4T8Z4"/>
<proteinExistence type="predicted"/>
<keyword evidence="2" id="KW-1185">Reference proteome</keyword>
<feature type="non-terminal residue" evidence="1">
    <location>
        <position position="68"/>
    </location>
</feature>
<accession>A0AAV4T8Z4</accession>
<reference evidence="1 2" key="1">
    <citation type="submission" date="2021-06" db="EMBL/GenBank/DDBJ databases">
        <title>Caerostris extrusa draft genome.</title>
        <authorList>
            <person name="Kono N."/>
            <person name="Arakawa K."/>
        </authorList>
    </citation>
    <scope>NUCLEOTIDE SEQUENCE [LARGE SCALE GENOMIC DNA]</scope>
</reference>
<organism evidence="1 2">
    <name type="scientific">Caerostris extrusa</name>
    <name type="common">Bark spider</name>
    <name type="synonym">Caerostris bankana</name>
    <dbReference type="NCBI Taxonomy" id="172846"/>
    <lineage>
        <taxon>Eukaryota</taxon>
        <taxon>Metazoa</taxon>
        <taxon>Ecdysozoa</taxon>
        <taxon>Arthropoda</taxon>
        <taxon>Chelicerata</taxon>
        <taxon>Arachnida</taxon>
        <taxon>Araneae</taxon>
        <taxon>Araneomorphae</taxon>
        <taxon>Entelegynae</taxon>
        <taxon>Araneoidea</taxon>
        <taxon>Araneidae</taxon>
        <taxon>Caerostris</taxon>
    </lineage>
</organism>